<dbReference type="AlphaFoldDB" id="A0A1I2IFW3"/>
<dbReference type="RefSeq" id="WP_035323536.1">
    <property type="nucleotide sequence ID" value="NZ_FONH01000016.1"/>
</dbReference>
<reference evidence="2" key="1">
    <citation type="submission" date="2016-10" db="EMBL/GenBank/DDBJ databases">
        <authorList>
            <person name="Varghese N."/>
            <person name="Submissions S."/>
        </authorList>
    </citation>
    <scope>NUCLEOTIDE SEQUENCE [LARGE SCALE GENOMIC DNA]</scope>
    <source>
        <strain evidence="2">UNC178MFTsu3.1</strain>
    </source>
</reference>
<organism evidence="1 2">
    <name type="scientific">Dyella marensis</name>
    <dbReference type="NCBI Taxonomy" id="500610"/>
    <lineage>
        <taxon>Bacteria</taxon>
        <taxon>Pseudomonadati</taxon>
        <taxon>Pseudomonadota</taxon>
        <taxon>Gammaproteobacteria</taxon>
        <taxon>Lysobacterales</taxon>
        <taxon>Rhodanobacteraceae</taxon>
        <taxon>Dyella</taxon>
    </lineage>
</organism>
<gene>
    <name evidence="1" type="ORF">SAMN02799615_03402</name>
</gene>
<evidence type="ECO:0000313" key="1">
    <source>
        <dbReference type="EMBL" id="SFF39957.1"/>
    </source>
</evidence>
<keyword evidence="2" id="KW-1185">Reference proteome</keyword>
<protein>
    <recommendedName>
        <fullName evidence="3">Late embryogenesis abundant protein</fullName>
    </recommendedName>
</protein>
<evidence type="ECO:0000313" key="2">
    <source>
        <dbReference type="Proteomes" id="UP000199477"/>
    </source>
</evidence>
<dbReference type="Proteomes" id="UP000199477">
    <property type="component" value="Unassembled WGS sequence"/>
</dbReference>
<proteinExistence type="predicted"/>
<dbReference type="PROSITE" id="PS51257">
    <property type="entry name" value="PROKAR_LIPOPROTEIN"/>
    <property type="match status" value="1"/>
</dbReference>
<sequence>MLPRLYRLIPRLLVLGLLSLGLVACGPPRKSVFPPTVSIQEMTVRPDGQWQLTVRIQNNSYGGMNFRSLDGELKVAELVPVRLHAKFDLDIPAFAGDITRVNVLPTPEMSQALAAAAAKGSGGSVPYGVVGRANAKPEQEEQPRDFEFHGNDWLSPVPGIANTWR</sequence>
<evidence type="ECO:0008006" key="3">
    <source>
        <dbReference type="Google" id="ProtNLM"/>
    </source>
</evidence>
<dbReference type="STRING" id="500610.SAMN02799615_03402"/>
<accession>A0A1I2IFW3</accession>
<name>A0A1I2IFW3_9GAMM</name>
<dbReference type="EMBL" id="FONH01000016">
    <property type="protein sequence ID" value="SFF39957.1"/>
    <property type="molecule type" value="Genomic_DNA"/>
</dbReference>